<dbReference type="EMBL" id="CP012173">
    <property type="protein sequence ID" value="AKV76117.1"/>
    <property type="molecule type" value="Genomic_DNA"/>
</dbReference>
<evidence type="ECO:0000313" key="2">
    <source>
        <dbReference type="EMBL" id="AIM26946.1"/>
    </source>
</evidence>
<keyword evidence="1" id="KW-1133">Transmembrane helix</keyword>
<dbReference type="PATRIC" id="fig|43687.5.peg.804"/>
<protein>
    <recommendedName>
        <fullName evidence="14">ATPase AAA-type core domain-containing protein</fullName>
    </recommendedName>
</protein>
<dbReference type="OMA" id="RIKFYAN"/>
<sequence>MPVKTKVTINGREIPLDRRILITGNGMYMVGRLLYFVLKTLNQMPRLYGVAESDPISGWRRNFENKFASIMTSHLDPGKIRLEGDFELNLGKFSVSGKLSRGQMKVTVNLAQRPENVSPGIRGMVEVDSFYFSDLERPKPFFVPGSKDGILAGFHRFLVLQTESASGVPKTLGMVSEFINSIVLPQGYSTSLRGKVLSTDEKEGLFLDGEPLYNVDPELLSLLSLRLSLDMAPEGSLLIVEDPEAHLSSEAIEEVKGWFSRFKGGVVFVSRSNLLGVEEIRF</sequence>
<dbReference type="EMBL" id="CP012172">
    <property type="protein sequence ID" value="AKV73875.1"/>
    <property type="molecule type" value="Genomic_DNA"/>
</dbReference>
<keyword evidence="1" id="KW-0812">Transmembrane</keyword>
<evidence type="ECO:0000313" key="11">
    <source>
        <dbReference type="Proteomes" id="UP000062398"/>
    </source>
</evidence>
<evidence type="ECO:0000313" key="12">
    <source>
        <dbReference type="Proteomes" id="UP000062475"/>
    </source>
</evidence>
<gene>
    <name evidence="2" type="ORF">HA72_0785</name>
    <name evidence="3" type="ORF">MsedA_0800</name>
    <name evidence="4" type="ORF">MsedB_0801</name>
    <name evidence="5" type="ORF">MsedC_0800</name>
    <name evidence="6" type="ORF">MsedD_0801</name>
    <name evidence="7" type="ORF">MsedE_0800</name>
</gene>
<evidence type="ECO:0000313" key="5">
    <source>
        <dbReference type="EMBL" id="AKV78368.1"/>
    </source>
</evidence>
<evidence type="ECO:0000313" key="7">
    <source>
        <dbReference type="EMBL" id="AKV82857.1"/>
    </source>
</evidence>
<dbReference type="EMBL" id="CP012176">
    <property type="protein sequence ID" value="AKV82857.1"/>
    <property type="molecule type" value="Genomic_DNA"/>
</dbReference>
<dbReference type="Proteomes" id="UP000056255">
    <property type="component" value="Chromosome"/>
</dbReference>
<evidence type="ECO:0000313" key="4">
    <source>
        <dbReference type="EMBL" id="AKV76117.1"/>
    </source>
</evidence>
<dbReference type="EMBL" id="CP012175">
    <property type="protein sequence ID" value="AKV80613.1"/>
    <property type="molecule type" value="Genomic_DNA"/>
</dbReference>
<evidence type="ECO:0000256" key="1">
    <source>
        <dbReference type="SAM" id="Phobius"/>
    </source>
</evidence>
<accession>A0A088E3Q5</accession>
<feature type="transmembrane region" description="Helical" evidence="1">
    <location>
        <begin position="20"/>
        <end position="38"/>
    </location>
</feature>
<evidence type="ECO:0000313" key="8">
    <source>
        <dbReference type="Proteomes" id="UP000029084"/>
    </source>
</evidence>
<keyword evidence="1" id="KW-0472">Membrane</keyword>
<dbReference type="Proteomes" id="UP000062398">
    <property type="component" value="Chromosome"/>
</dbReference>
<name>A0A088E3Q5_9CREN</name>
<evidence type="ECO:0000313" key="9">
    <source>
        <dbReference type="Proteomes" id="UP000056255"/>
    </source>
</evidence>
<evidence type="ECO:0000313" key="3">
    <source>
        <dbReference type="EMBL" id="AKV73875.1"/>
    </source>
</evidence>
<organism evidence="2 8">
    <name type="scientific">Metallosphaera sedula</name>
    <dbReference type="NCBI Taxonomy" id="43687"/>
    <lineage>
        <taxon>Archaea</taxon>
        <taxon>Thermoproteota</taxon>
        <taxon>Thermoprotei</taxon>
        <taxon>Sulfolobales</taxon>
        <taxon>Sulfolobaceae</taxon>
        <taxon>Metallosphaera</taxon>
    </lineage>
</organism>
<dbReference type="AlphaFoldDB" id="A0A088E3Q5"/>
<dbReference type="EMBL" id="CP008822">
    <property type="protein sequence ID" value="AIM26946.1"/>
    <property type="molecule type" value="Genomic_DNA"/>
</dbReference>
<evidence type="ECO:0000313" key="10">
    <source>
        <dbReference type="Proteomes" id="UP000061362"/>
    </source>
</evidence>
<proteinExistence type="predicted"/>
<dbReference type="Proteomes" id="UP000068832">
    <property type="component" value="Chromosome"/>
</dbReference>
<dbReference type="Proteomes" id="UP000061362">
    <property type="component" value="Chromosome"/>
</dbReference>
<reference evidence="7 9" key="3">
    <citation type="submission" date="2015-07" db="EMBL/GenBank/DDBJ databases">
        <title>Physiological, transcriptional responses and genome re-sequencing of acid resistant extremely thermoacidophilic Metallosphaera sedula SARC-M1.</title>
        <authorList>
            <person name="Ai C."/>
            <person name="McCarthy S."/>
            <person name="Eckrich V."/>
            <person name="Rudrappa D."/>
            <person name="Qiu G."/>
            <person name="Blum P."/>
        </authorList>
    </citation>
    <scope>NUCLEOTIDE SEQUENCE [LARGE SCALE GENOMIC DNA]</scope>
    <source>
        <strain evidence="7 9">SARC-M1</strain>
    </source>
</reference>
<dbReference type="EMBL" id="CP012174">
    <property type="protein sequence ID" value="AKV78368.1"/>
    <property type="molecule type" value="Genomic_DNA"/>
</dbReference>
<reference evidence="10 11" key="2">
    <citation type="journal article" date="2015" name="Genome Announc.">
        <title>Complete Genome Sequences of Evolved Arsenate-Resistant Metallosphaera sedula Strains.</title>
        <authorList>
            <person name="Ai C."/>
            <person name="McCarthy S."/>
            <person name="Schackwitz W."/>
            <person name="Martin J."/>
            <person name="Lipzen A."/>
            <person name="Blum P."/>
        </authorList>
    </citation>
    <scope>NUCLEOTIDE SEQUENCE [LARGE SCALE GENOMIC DNA]</scope>
    <source>
        <strain evidence="5 11">ARS120-1</strain>
        <strain evidence="6 10">ARS120-2</strain>
        <strain evidence="3 13">ARS50-1</strain>
        <strain evidence="4 12">ARS50-2</strain>
    </source>
</reference>
<dbReference type="Proteomes" id="UP000029084">
    <property type="component" value="Chromosome"/>
</dbReference>
<evidence type="ECO:0000313" key="13">
    <source>
        <dbReference type="Proteomes" id="UP000068832"/>
    </source>
</evidence>
<dbReference type="Proteomes" id="UP000062475">
    <property type="component" value="Chromosome"/>
</dbReference>
<evidence type="ECO:0008006" key="14">
    <source>
        <dbReference type="Google" id="ProtNLM"/>
    </source>
</evidence>
<reference evidence="2 8" key="1">
    <citation type="journal article" date="2014" name="J. Bacteriol.">
        <title>Role of an Archaeal PitA Transporter in the Copper and Arsenic Resistance of Metallosphaera sedula, an Extreme Thermoacidophile.</title>
        <authorList>
            <person name="McCarthy S."/>
            <person name="Ai C."/>
            <person name="Wheaton G."/>
            <person name="Tevatia R."/>
            <person name="Eckrich V."/>
            <person name="Kelly R."/>
            <person name="Blum P."/>
        </authorList>
    </citation>
    <scope>NUCLEOTIDE SEQUENCE [LARGE SCALE GENOMIC DNA]</scope>
    <source>
        <strain evidence="2 8">CuR1</strain>
    </source>
</reference>
<evidence type="ECO:0000313" key="6">
    <source>
        <dbReference type="EMBL" id="AKV80613.1"/>
    </source>
</evidence>